<dbReference type="Proteomes" id="UP000315471">
    <property type="component" value="Unassembled WGS sequence"/>
</dbReference>
<comment type="caution">
    <text evidence="3">The sequence shown here is derived from an EMBL/GenBank/DDBJ whole genome shotgun (WGS) entry which is preliminary data.</text>
</comment>
<proteinExistence type="predicted"/>
<evidence type="ECO:0000256" key="1">
    <source>
        <dbReference type="SAM" id="MobiDB-lite"/>
    </source>
</evidence>
<name>A0A5C6ECP0_9BACT</name>
<evidence type="ECO:0000313" key="4">
    <source>
        <dbReference type="Proteomes" id="UP000315471"/>
    </source>
</evidence>
<feature type="transmembrane region" description="Helical" evidence="2">
    <location>
        <begin position="47"/>
        <end position="70"/>
    </location>
</feature>
<gene>
    <name evidence="3" type="ORF">Q31b_09030</name>
</gene>
<feature type="transmembrane region" description="Helical" evidence="2">
    <location>
        <begin position="136"/>
        <end position="161"/>
    </location>
</feature>
<feature type="compositionally biased region" description="Polar residues" evidence="1">
    <location>
        <begin position="1"/>
        <end position="19"/>
    </location>
</feature>
<evidence type="ECO:0008006" key="5">
    <source>
        <dbReference type="Google" id="ProtNLM"/>
    </source>
</evidence>
<keyword evidence="2" id="KW-0812">Transmembrane</keyword>
<protein>
    <recommendedName>
        <fullName evidence="5">DUF4064 domain-containing protein</fullName>
    </recommendedName>
</protein>
<feature type="region of interest" description="Disordered" evidence="1">
    <location>
        <begin position="1"/>
        <end position="22"/>
    </location>
</feature>
<dbReference type="AlphaFoldDB" id="A0A5C6ECP0"/>
<dbReference type="EMBL" id="SJPY01000001">
    <property type="protein sequence ID" value="TWU45727.1"/>
    <property type="molecule type" value="Genomic_DNA"/>
</dbReference>
<evidence type="ECO:0000313" key="3">
    <source>
        <dbReference type="EMBL" id="TWU45727.1"/>
    </source>
</evidence>
<feature type="transmembrane region" description="Helical" evidence="2">
    <location>
        <begin position="100"/>
        <end position="124"/>
    </location>
</feature>
<accession>A0A5C6ECP0</accession>
<keyword evidence="2" id="KW-0472">Membrane</keyword>
<keyword evidence="2" id="KW-1133">Transmembrane helix</keyword>
<keyword evidence="4" id="KW-1185">Reference proteome</keyword>
<reference evidence="3 4" key="1">
    <citation type="submission" date="2019-02" db="EMBL/GenBank/DDBJ databases">
        <title>Deep-cultivation of Planctomycetes and their phenomic and genomic characterization uncovers novel biology.</title>
        <authorList>
            <person name="Wiegand S."/>
            <person name="Jogler M."/>
            <person name="Boedeker C."/>
            <person name="Pinto D."/>
            <person name="Vollmers J."/>
            <person name="Rivas-Marin E."/>
            <person name="Kohn T."/>
            <person name="Peeters S.H."/>
            <person name="Heuer A."/>
            <person name="Rast P."/>
            <person name="Oberbeckmann S."/>
            <person name="Bunk B."/>
            <person name="Jeske O."/>
            <person name="Meyerdierks A."/>
            <person name="Storesund J.E."/>
            <person name="Kallscheuer N."/>
            <person name="Luecker S."/>
            <person name="Lage O.M."/>
            <person name="Pohl T."/>
            <person name="Merkel B.J."/>
            <person name="Hornburger P."/>
            <person name="Mueller R.-W."/>
            <person name="Bruemmer F."/>
            <person name="Labrenz M."/>
            <person name="Spormann A.M."/>
            <person name="Op Den Camp H."/>
            <person name="Overmann J."/>
            <person name="Amann R."/>
            <person name="Jetten M.S.M."/>
            <person name="Mascher T."/>
            <person name="Medema M.H."/>
            <person name="Devos D.P."/>
            <person name="Kaster A.-K."/>
            <person name="Ovreas L."/>
            <person name="Rohde M."/>
            <person name="Galperin M.Y."/>
            <person name="Jogler C."/>
        </authorList>
    </citation>
    <scope>NUCLEOTIDE SEQUENCE [LARGE SCALE GENOMIC DNA]</scope>
    <source>
        <strain evidence="3 4">Q31b</strain>
    </source>
</reference>
<organism evidence="3 4">
    <name type="scientific">Novipirellula aureliae</name>
    <dbReference type="NCBI Taxonomy" id="2527966"/>
    <lineage>
        <taxon>Bacteria</taxon>
        <taxon>Pseudomonadati</taxon>
        <taxon>Planctomycetota</taxon>
        <taxon>Planctomycetia</taxon>
        <taxon>Pirellulales</taxon>
        <taxon>Pirellulaceae</taxon>
        <taxon>Novipirellula</taxon>
    </lineage>
</organism>
<sequence>MSSDNPFSDSMPTNPYSPTVQPPRIPGDGTIDIANLHSRGLVGQVQILGVLMIVQGVFILLMGGAITFYASLMPMVFREIRADAAQSGNANAMPPEADTWFLVLGVIAGLVMIAIAVFTIICGVRTLRFRGRVMSIVMLCVGMVTMLTCYCLPTQIALSIYGMIVLFNRPVVIAFGFAEEGHSPHEIQRAFYSIP</sequence>
<evidence type="ECO:0000256" key="2">
    <source>
        <dbReference type="SAM" id="Phobius"/>
    </source>
</evidence>